<feature type="signal peptide" evidence="1">
    <location>
        <begin position="1"/>
        <end position="18"/>
    </location>
</feature>
<dbReference type="InterPro" id="IPR037215">
    <property type="entry name" value="GUN4-like_sf"/>
</dbReference>
<dbReference type="AlphaFoldDB" id="A0A7S0Q4D9"/>
<feature type="domain" description="GUN4-like" evidence="2">
    <location>
        <begin position="55"/>
        <end position="202"/>
    </location>
</feature>
<gene>
    <name evidence="3" type="ORF">CPEL01642_LOCUS13770</name>
</gene>
<dbReference type="EMBL" id="HBEY01029064">
    <property type="protein sequence ID" value="CAD8610392.1"/>
    <property type="molecule type" value="Transcribed_RNA"/>
</dbReference>
<organism evidence="3">
    <name type="scientific">Coccolithus braarudii</name>
    <dbReference type="NCBI Taxonomy" id="221442"/>
    <lineage>
        <taxon>Eukaryota</taxon>
        <taxon>Haptista</taxon>
        <taxon>Haptophyta</taxon>
        <taxon>Prymnesiophyceae</taxon>
        <taxon>Coccolithales</taxon>
        <taxon>Coccolithaceae</taxon>
        <taxon>Coccolithus</taxon>
    </lineage>
</organism>
<dbReference type="CDD" id="cd16383">
    <property type="entry name" value="GUN4"/>
    <property type="match status" value="1"/>
</dbReference>
<keyword evidence="1" id="KW-0732">Signal</keyword>
<dbReference type="Gene3D" id="1.25.40.620">
    <property type="match status" value="1"/>
</dbReference>
<dbReference type="Pfam" id="PF05419">
    <property type="entry name" value="GUN4"/>
    <property type="match status" value="1"/>
</dbReference>
<feature type="chain" id="PRO_5030807045" description="GUN4-like domain-containing protein" evidence="1">
    <location>
        <begin position="19"/>
        <end position="210"/>
    </location>
</feature>
<proteinExistence type="predicted"/>
<protein>
    <recommendedName>
        <fullName evidence="2">GUN4-like domain-containing protein</fullName>
    </recommendedName>
</protein>
<dbReference type="Gene3D" id="1.10.10.1770">
    <property type="entry name" value="Gun4-like"/>
    <property type="match status" value="1"/>
</dbReference>
<reference evidence="3" key="1">
    <citation type="submission" date="2021-01" db="EMBL/GenBank/DDBJ databases">
        <authorList>
            <person name="Corre E."/>
            <person name="Pelletier E."/>
            <person name="Niang G."/>
            <person name="Scheremetjew M."/>
            <person name="Finn R."/>
            <person name="Kale V."/>
            <person name="Holt S."/>
            <person name="Cochrane G."/>
            <person name="Meng A."/>
            <person name="Brown T."/>
            <person name="Cohen L."/>
        </authorList>
    </citation>
    <scope>NUCLEOTIDE SEQUENCE</scope>
    <source>
        <strain evidence="3">PLY182g</strain>
    </source>
</reference>
<dbReference type="SUPFAM" id="SSF140869">
    <property type="entry name" value="GUN4-like"/>
    <property type="match status" value="1"/>
</dbReference>
<accession>A0A7S0Q4D9</accession>
<dbReference type="PANTHER" id="PTHR34800">
    <property type="entry name" value="TETRAPYRROLE-BINDING PROTEIN, CHLOROPLASTIC"/>
    <property type="match status" value="1"/>
</dbReference>
<evidence type="ECO:0000313" key="3">
    <source>
        <dbReference type="EMBL" id="CAD8610392.1"/>
    </source>
</evidence>
<evidence type="ECO:0000256" key="1">
    <source>
        <dbReference type="SAM" id="SignalP"/>
    </source>
</evidence>
<dbReference type="PANTHER" id="PTHR34800:SF1">
    <property type="entry name" value="TETRAPYRROLE-BINDING PROTEIN, CHLOROPLASTIC"/>
    <property type="match status" value="1"/>
</dbReference>
<sequence length="210" mass="23244">MCSSPLIAMLCIPLLALSYTLAPHAGVLRGVGSSASPAVACAMLVQVEQEPLVESTCGFDFVPLRTALQAGDFLEADQLTRDGLIKLAGESAVKRGYVYFAEIPRLPEADLASIERLWRAYSKDKFGYSVQSKIFNSKKVNCKFEDFFDRIGWTNDQGKLLRWLPDKGNEFIYDLDKAPDGHLPLTSALRGTQLLEGLLAHPAMQREEFD</sequence>
<evidence type="ECO:0000259" key="2">
    <source>
        <dbReference type="Pfam" id="PF05419"/>
    </source>
</evidence>
<name>A0A7S0Q4D9_9EUKA</name>
<dbReference type="GO" id="GO:0046906">
    <property type="term" value="F:tetrapyrrole binding"/>
    <property type="evidence" value="ECO:0007669"/>
    <property type="project" value="TreeGrafter"/>
</dbReference>
<dbReference type="InterPro" id="IPR008629">
    <property type="entry name" value="GUN4-like"/>
</dbReference>